<accession>A0ACB0ZX06</accession>
<evidence type="ECO:0000313" key="2">
    <source>
        <dbReference type="Proteomes" id="UP001497535"/>
    </source>
</evidence>
<keyword evidence="2" id="KW-1185">Reference proteome</keyword>
<protein>
    <submittedName>
        <fullName evidence="1">Uncharacterized protein</fullName>
    </submittedName>
</protein>
<dbReference type="EMBL" id="CAVMJV010000051">
    <property type="protein sequence ID" value="CAK5083499.1"/>
    <property type="molecule type" value="Genomic_DNA"/>
</dbReference>
<sequence>MMMPATTIPPFQQIFPPSDFSVPPPPIPGVRYGFTSGQRVPVDAIQQQNSTQTNAPSTLEKQDGNVQIPQSHNGRRRAKSSSSSSSSRSASSVSRSSTPQNDRDRKRSRSLDHPPKCRSSSSSSNRRRRRSSSSSSSASQEKRRDNQIKNSCDTDSGSPVLVLSDETVRGEKNNKECHVCTFTPAHNYYNGQVCEACFKFFCRNIMEKNNLVCKKDVNCVLKRGQKCCKYCRLQKCLKIGMHLSSNIGSYKVHCENSTELLKQNILSVLNTNSTQNIFIGFSGGSMPQLLAPLLNELSNDKISNLLLFPVDERLVPLQSEESNAGSLLRELSTNKERFENKILKISEEPNLLEDGPQMASEFENKLLSMDPKLDDNGFPIFDLILLGLGSDGHTCSLFPNHPLLEEKNSWVAYINDSPKPPQRRVTLTLPVLNAAKNIIFIANGKSKAKIIAQIFENENNNKLLLPPNLIKRREDQQPIKWFLDVEASSDIKIK</sequence>
<evidence type="ECO:0000313" key="1">
    <source>
        <dbReference type="EMBL" id="CAK5083499.1"/>
    </source>
</evidence>
<dbReference type="Proteomes" id="UP001497535">
    <property type="component" value="Unassembled WGS sequence"/>
</dbReference>
<comment type="caution">
    <text evidence="1">The sequence shown here is derived from an EMBL/GenBank/DDBJ whole genome shotgun (WGS) entry which is preliminary data.</text>
</comment>
<gene>
    <name evidence="1" type="ORF">MENTE1834_LOCUS30843</name>
</gene>
<organism evidence="1 2">
    <name type="scientific">Meloidogyne enterolobii</name>
    <name type="common">Root-knot nematode worm</name>
    <name type="synonym">Meloidogyne mayaguensis</name>
    <dbReference type="NCBI Taxonomy" id="390850"/>
    <lineage>
        <taxon>Eukaryota</taxon>
        <taxon>Metazoa</taxon>
        <taxon>Ecdysozoa</taxon>
        <taxon>Nematoda</taxon>
        <taxon>Chromadorea</taxon>
        <taxon>Rhabditida</taxon>
        <taxon>Tylenchina</taxon>
        <taxon>Tylenchomorpha</taxon>
        <taxon>Tylenchoidea</taxon>
        <taxon>Meloidogynidae</taxon>
        <taxon>Meloidogyninae</taxon>
        <taxon>Meloidogyne</taxon>
    </lineage>
</organism>
<name>A0ACB0ZX06_MELEN</name>
<reference evidence="1" key="1">
    <citation type="submission" date="2023-11" db="EMBL/GenBank/DDBJ databases">
        <authorList>
            <person name="Poullet M."/>
        </authorList>
    </citation>
    <scope>NUCLEOTIDE SEQUENCE</scope>
    <source>
        <strain evidence="1">E1834</strain>
    </source>
</reference>
<proteinExistence type="predicted"/>